<feature type="transmembrane region" description="Helical" evidence="9">
    <location>
        <begin position="45"/>
        <end position="65"/>
    </location>
</feature>
<feature type="transmembrane region" description="Helical" evidence="9">
    <location>
        <begin position="77"/>
        <end position="97"/>
    </location>
</feature>
<dbReference type="InterPro" id="IPR024529">
    <property type="entry name" value="ECF_trnsprt_substrate-spec"/>
</dbReference>
<dbReference type="GO" id="GO:0032217">
    <property type="term" value="F:riboflavin transmembrane transporter activity"/>
    <property type="evidence" value="ECO:0007669"/>
    <property type="project" value="UniProtKB-UniRule"/>
</dbReference>
<dbReference type="Gene3D" id="1.10.1760.20">
    <property type="match status" value="1"/>
</dbReference>
<evidence type="ECO:0000256" key="9">
    <source>
        <dbReference type="SAM" id="Phobius"/>
    </source>
</evidence>
<comment type="caution">
    <text evidence="10">The sequence shown here is derived from an EMBL/GenBank/DDBJ whole genome shotgun (WGS) entry which is preliminary data.</text>
</comment>
<dbReference type="AlphaFoldDB" id="A0A419T6W6"/>
<keyword evidence="6 9" id="KW-1133">Transmembrane helix</keyword>
<dbReference type="OrthoDB" id="9809216at2"/>
<dbReference type="Pfam" id="PF12822">
    <property type="entry name" value="ECF_trnsprt"/>
    <property type="match status" value="1"/>
</dbReference>
<keyword evidence="7 8" id="KW-0472">Membrane</keyword>
<evidence type="ECO:0000256" key="6">
    <source>
        <dbReference type="ARBA" id="ARBA00022989"/>
    </source>
</evidence>
<protein>
    <recommendedName>
        <fullName evidence="8">Riboflavin transporter</fullName>
    </recommendedName>
</protein>
<evidence type="ECO:0000313" key="11">
    <source>
        <dbReference type="Proteomes" id="UP000284177"/>
    </source>
</evidence>
<evidence type="ECO:0000256" key="3">
    <source>
        <dbReference type="ARBA" id="ARBA00022448"/>
    </source>
</evidence>
<evidence type="ECO:0000256" key="4">
    <source>
        <dbReference type="ARBA" id="ARBA00022475"/>
    </source>
</evidence>
<comment type="similarity">
    <text evidence="2 8">Belongs to the prokaryotic riboflavin transporter (P-RFT) (TC 2.A.87) family.</text>
</comment>
<sequence length="202" mass="23056">MKLTNSSINNQIKVALLGAISFILMFLNISIPFFPPFLKLDISDLPVIIGLLTIGLNNAIWISVIKNILHLFVSQSLGIGELINFIIITTYILIFYISYKKFGKILSSLIIATIGTSFISIPVNYYIMFPLYRYILNIKPESILKLAASSNPLIHNFIWYFAIIIFPFNIIKFSILSLTSFFVCPLIQKKIYFIKNKKGDFK</sequence>
<organism evidence="10 11">
    <name type="scientific">Thermohalobacter berrensis</name>
    <dbReference type="NCBI Taxonomy" id="99594"/>
    <lineage>
        <taxon>Bacteria</taxon>
        <taxon>Bacillati</taxon>
        <taxon>Bacillota</taxon>
        <taxon>Tissierellia</taxon>
        <taxon>Tissierellales</taxon>
        <taxon>Thermohalobacteraceae</taxon>
        <taxon>Thermohalobacter</taxon>
    </lineage>
</organism>
<dbReference type="RefSeq" id="WP_120167912.1">
    <property type="nucleotide sequence ID" value="NZ_MCIB01000007.1"/>
</dbReference>
<dbReference type="Proteomes" id="UP000284177">
    <property type="component" value="Unassembled WGS sequence"/>
</dbReference>
<gene>
    <name evidence="10" type="ORF">BET03_09575</name>
</gene>
<evidence type="ECO:0000256" key="1">
    <source>
        <dbReference type="ARBA" id="ARBA00004651"/>
    </source>
</evidence>
<feature type="transmembrane region" description="Helical" evidence="9">
    <location>
        <begin position="157"/>
        <end position="187"/>
    </location>
</feature>
<dbReference type="PANTHER" id="PTHR38438">
    <property type="entry name" value="RIBOFLAVIN TRANSPORTER RIBU"/>
    <property type="match status" value="1"/>
</dbReference>
<evidence type="ECO:0000256" key="8">
    <source>
        <dbReference type="PIRNR" id="PIRNR037778"/>
    </source>
</evidence>
<evidence type="ECO:0000313" key="10">
    <source>
        <dbReference type="EMBL" id="RKD33159.1"/>
    </source>
</evidence>
<dbReference type="GO" id="GO:0005886">
    <property type="term" value="C:plasma membrane"/>
    <property type="evidence" value="ECO:0007669"/>
    <property type="project" value="UniProtKB-SubCell"/>
</dbReference>
<evidence type="ECO:0000256" key="2">
    <source>
        <dbReference type="ARBA" id="ARBA00005540"/>
    </source>
</evidence>
<evidence type="ECO:0000256" key="5">
    <source>
        <dbReference type="ARBA" id="ARBA00022692"/>
    </source>
</evidence>
<feature type="transmembrane region" description="Helical" evidence="9">
    <location>
        <begin position="109"/>
        <end position="127"/>
    </location>
</feature>
<feature type="transmembrane region" description="Helical" evidence="9">
    <location>
        <begin position="12"/>
        <end position="33"/>
    </location>
</feature>
<keyword evidence="3 8" id="KW-0813">Transport</keyword>
<dbReference type="PANTHER" id="PTHR38438:SF1">
    <property type="entry name" value="RIBOFLAVIN TRANSPORTER RIBU"/>
    <property type="match status" value="1"/>
</dbReference>
<reference evidence="10 11" key="1">
    <citation type="submission" date="2016-08" db="EMBL/GenBank/DDBJ databases">
        <title>Novel Firmicutes and Novel Genomes.</title>
        <authorList>
            <person name="Poppleton D.I."/>
            <person name="Gribaldo S."/>
        </authorList>
    </citation>
    <scope>NUCLEOTIDE SEQUENCE [LARGE SCALE GENOMIC DNA]</scope>
    <source>
        <strain evidence="10 11">CTT3</strain>
    </source>
</reference>
<accession>A0A419T6W6</accession>
<name>A0A419T6W6_9FIRM</name>
<proteinExistence type="inferred from homology"/>
<comment type="function">
    <text evidence="8">Probably a riboflavin-binding protein that interacts with the energy-coupling factor (ECF) ABC-transporter complex.</text>
</comment>
<dbReference type="InterPro" id="IPR025720">
    <property type="entry name" value="RibU"/>
</dbReference>
<keyword evidence="11" id="KW-1185">Reference proteome</keyword>
<evidence type="ECO:0000256" key="7">
    <source>
        <dbReference type="ARBA" id="ARBA00023136"/>
    </source>
</evidence>
<dbReference type="PIRSF" id="PIRSF037778">
    <property type="entry name" value="UCP037778_transp_RibU"/>
    <property type="match status" value="1"/>
</dbReference>
<comment type="subcellular location">
    <subcellularLocation>
        <location evidence="1">Cell membrane</location>
        <topology evidence="1">Multi-pass membrane protein</topology>
    </subcellularLocation>
</comment>
<dbReference type="EMBL" id="MCIB01000007">
    <property type="protein sequence ID" value="RKD33159.1"/>
    <property type="molecule type" value="Genomic_DNA"/>
</dbReference>
<keyword evidence="4 8" id="KW-1003">Cell membrane</keyword>
<keyword evidence="5 9" id="KW-0812">Transmembrane</keyword>